<dbReference type="CDD" id="cd07769">
    <property type="entry name" value="ASKHA_NBD_FGGY_GK"/>
    <property type="match status" value="1"/>
</dbReference>
<evidence type="ECO:0000256" key="7">
    <source>
        <dbReference type="ARBA" id="ARBA00022798"/>
    </source>
</evidence>
<evidence type="ECO:0000256" key="6">
    <source>
        <dbReference type="ARBA" id="ARBA00022777"/>
    </source>
</evidence>
<evidence type="ECO:0000256" key="4">
    <source>
        <dbReference type="ARBA" id="ARBA00022679"/>
    </source>
</evidence>
<dbReference type="Pfam" id="PF00370">
    <property type="entry name" value="FGGY_N"/>
    <property type="match status" value="1"/>
</dbReference>
<reference evidence="14 15" key="1">
    <citation type="submission" date="2019-03" db="EMBL/GenBank/DDBJ databases">
        <title>Metabolic potential of uncultured bacteria and archaea associated with petroleum seepage in deep-sea sediments.</title>
        <authorList>
            <person name="Dong X."/>
            <person name="Hubert C."/>
        </authorList>
    </citation>
    <scope>NUCLEOTIDE SEQUENCE [LARGE SCALE GENOMIC DNA]</scope>
    <source>
        <strain evidence="14">E29_bin28</strain>
    </source>
</reference>
<comment type="pathway">
    <text evidence="1">Polyol metabolism; glycerol degradation via glycerol kinase pathway; sn-glycerol 3-phosphate from glycerol: step 1/1.</text>
</comment>
<accession>A0A523YMW1</accession>
<dbReference type="FunFam" id="3.30.420.40:FF:000007">
    <property type="entry name" value="Glycerol kinase"/>
    <property type="match status" value="1"/>
</dbReference>
<keyword evidence="8" id="KW-0067">ATP-binding</keyword>
<evidence type="ECO:0000256" key="2">
    <source>
        <dbReference type="ARBA" id="ARBA00009156"/>
    </source>
</evidence>
<dbReference type="InterPro" id="IPR018484">
    <property type="entry name" value="FGGY_N"/>
</dbReference>
<evidence type="ECO:0000256" key="8">
    <source>
        <dbReference type="ARBA" id="ARBA00022840"/>
    </source>
</evidence>
<dbReference type="GO" id="GO:0005829">
    <property type="term" value="C:cytosol"/>
    <property type="evidence" value="ECO:0007669"/>
    <property type="project" value="TreeGrafter"/>
</dbReference>
<evidence type="ECO:0000313" key="15">
    <source>
        <dbReference type="Proteomes" id="UP000316925"/>
    </source>
</evidence>
<dbReference type="GO" id="GO:0005524">
    <property type="term" value="F:ATP binding"/>
    <property type="evidence" value="ECO:0007669"/>
    <property type="project" value="UniProtKB-KW"/>
</dbReference>
<feature type="domain" description="Carbohydrate kinase FGGY N-terminal" evidence="12">
    <location>
        <begin position="6"/>
        <end position="252"/>
    </location>
</feature>
<dbReference type="SUPFAM" id="SSF53067">
    <property type="entry name" value="Actin-like ATPase domain"/>
    <property type="match status" value="2"/>
</dbReference>
<dbReference type="AlphaFoldDB" id="A0A523YMW1"/>
<evidence type="ECO:0000256" key="11">
    <source>
        <dbReference type="RuleBase" id="RU003733"/>
    </source>
</evidence>
<dbReference type="PIRSF" id="PIRSF000538">
    <property type="entry name" value="GlpK"/>
    <property type="match status" value="1"/>
</dbReference>
<dbReference type="EC" id="2.7.1.30" evidence="3"/>
<feature type="domain" description="Carbohydrate kinase FGGY C-terminal" evidence="13">
    <location>
        <begin position="262"/>
        <end position="448"/>
    </location>
</feature>
<dbReference type="GO" id="GO:0006071">
    <property type="term" value="P:glycerol metabolic process"/>
    <property type="evidence" value="ECO:0007669"/>
    <property type="project" value="UniProtKB-KW"/>
</dbReference>
<dbReference type="Proteomes" id="UP000316925">
    <property type="component" value="Unassembled WGS sequence"/>
</dbReference>
<keyword evidence="7" id="KW-0319">Glycerol metabolism</keyword>
<dbReference type="FunFam" id="3.30.420.40:FF:000008">
    <property type="entry name" value="Glycerol kinase"/>
    <property type="match status" value="1"/>
</dbReference>
<evidence type="ECO:0000313" key="14">
    <source>
        <dbReference type="EMBL" id="TET92828.1"/>
    </source>
</evidence>
<keyword evidence="4 11" id="KW-0808">Transferase</keyword>
<keyword evidence="6 11" id="KW-0418">Kinase</keyword>
<dbReference type="EMBL" id="SOIJ01000174">
    <property type="protein sequence ID" value="TET92828.1"/>
    <property type="molecule type" value="Genomic_DNA"/>
</dbReference>
<comment type="caution">
    <text evidence="14">The sequence shown here is derived from an EMBL/GenBank/DDBJ whole genome shotgun (WGS) entry which is preliminary data.</text>
</comment>
<comment type="similarity">
    <text evidence="2 11">Belongs to the FGGY kinase family.</text>
</comment>
<dbReference type="NCBIfam" id="TIGR01311">
    <property type="entry name" value="glycerol_kin"/>
    <property type="match status" value="1"/>
</dbReference>
<dbReference type="InterPro" id="IPR005999">
    <property type="entry name" value="Glycerol_kin"/>
</dbReference>
<protein>
    <recommendedName>
        <fullName evidence="3">glycerol kinase</fullName>
        <ecNumber evidence="3">2.7.1.30</ecNumber>
    </recommendedName>
    <alternativeName>
        <fullName evidence="9">ATP:glycerol 3-phosphotransferase</fullName>
    </alternativeName>
</protein>
<evidence type="ECO:0000256" key="5">
    <source>
        <dbReference type="ARBA" id="ARBA00022741"/>
    </source>
</evidence>
<evidence type="ECO:0000256" key="10">
    <source>
        <dbReference type="ARBA" id="ARBA00052101"/>
    </source>
</evidence>
<dbReference type="InterPro" id="IPR018485">
    <property type="entry name" value="FGGY_C"/>
</dbReference>
<name>A0A523YMW1_UNCAE</name>
<dbReference type="PANTHER" id="PTHR10196">
    <property type="entry name" value="SUGAR KINASE"/>
    <property type="match status" value="1"/>
</dbReference>
<feature type="non-terminal residue" evidence="14">
    <location>
        <position position="490"/>
    </location>
</feature>
<dbReference type="Gene3D" id="3.30.420.40">
    <property type="match status" value="2"/>
</dbReference>
<dbReference type="HAMAP" id="MF_00186">
    <property type="entry name" value="Glycerol_kin"/>
    <property type="match status" value="1"/>
</dbReference>
<gene>
    <name evidence="14" type="primary">glpK</name>
    <name evidence="14" type="ORF">E3J33_03015</name>
</gene>
<dbReference type="GO" id="GO:0006072">
    <property type="term" value="P:glycerol-3-phosphate metabolic process"/>
    <property type="evidence" value="ECO:0007669"/>
    <property type="project" value="InterPro"/>
</dbReference>
<dbReference type="InterPro" id="IPR000577">
    <property type="entry name" value="Carb_kinase_FGGY"/>
</dbReference>
<comment type="catalytic activity">
    <reaction evidence="10">
        <text>glycerol + ATP = sn-glycerol 3-phosphate + ADP + H(+)</text>
        <dbReference type="Rhea" id="RHEA:21644"/>
        <dbReference type="ChEBI" id="CHEBI:15378"/>
        <dbReference type="ChEBI" id="CHEBI:17754"/>
        <dbReference type="ChEBI" id="CHEBI:30616"/>
        <dbReference type="ChEBI" id="CHEBI:57597"/>
        <dbReference type="ChEBI" id="CHEBI:456216"/>
        <dbReference type="EC" id="2.7.1.30"/>
    </reaction>
</comment>
<dbReference type="Pfam" id="PF02782">
    <property type="entry name" value="FGGY_C"/>
    <property type="match status" value="1"/>
</dbReference>
<evidence type="ECO:0000259" key="12">
    <source>
        <dbReference type="Pfam" id="PF00370"/>
    </source>
</evidence>
<dbReference type="NCBIfam" id="NF000756">
    <property type="entry name" value="PRK00047.1"/>
    <property type="match status" value="1"/>
</dbReference>
<dbReference type="PROSITE" id="PS00445">
    <property type="entry name" value="FGGY_KINASES_2"/>
    <property type="match status" value="1"/>
</dbReference>
<dbReference type="InterPro" id="IPR043129">
    <property type="entry name" value="ATPase_NBD"/>
</dbReference>
<organism evidence="14 15">
    <name type="scientific">Aerophobetes bacterium</name>
    <dbReference type="NCBI Taxonomy" id="2030807"/>
    <lineage>
        <taxon>Bacteria</taxon>
        <taxon>Candidatus Aerophobota</taxon>
    </lineage>
</organism>
<dbReference type="GO" id="GO:0004370">
    <property type="term" value="F:glycerol kinase activity"/>
    <property type="evidence" value="ECO:0007669"/>
    <property type="project" value="UniProtKB-EC"/>
</dbReference>
<dbReference type="InterPro" id="IPR018483">
    <property type="entry name" value="Carb_kinase_FGGY_CS"/>
</dbReference>
<evidence type="ECO:0000256" key="1">
    <source>
        <dbReference type="ARBA" id="ARBA00005190"/>
    </source>
</evidence>
<evidence type="ECO:0000256" key="9">
    <source>
        <dbReference type="ARBA" id="ARBA00043149"/>
    </source>
</evidence>
<evidence type="ECO:0000259" key="13">
    <source>
        <dbReference type="Pfam" id="PF02782"/>
    </source>
</evidence>
<dbReference type="PANTHER" id="PTHR10196:SF69">
    <property type="entry name" value="GLYCEROL KINASE"/>
    <property type="match status" value="1"/>
</dbReference>
<evidence type="ECO:0000256" key="3">
    <source>
        <dbReference type="ARBA" id="ARBA00012099"/>
    </source>
</evidence>
<keyword evidence="5" id="KW-0547">Nucleotide-binding</keyword>
<proteinExistence type="inferred from homology"/>
<sequence>MGQKFILAIDQGTTGTRAVAYDRDGHVVSHSYRQLTQYYPRPGWVEHDPEEIWQSCLGVIEEILTKSGLKPAKIEAIGITNQRETTLVWDRDTGKPQYKAIVWQCRRTAPHCDELTLKGLDGLIKKRTGLVIDPYFSATKIGWILDKVPGARKKADKGEIVFGTVDSWLLWKLTGGAAHLTEYTNASRTMLFNIHKLEWDTELLDLFQIPGKILPSVRPSGSIFGYTTENGPLSQGIPIAAVLGDQQAALFGQMGFNPGTAKNTYGTGCFLLLNLGKKSVTPSKGLVATLACDGQGKPIYALEGSVFMAGAAVQWLRDGLGLIKAPKDSEEAAARVKDTGGVYMVPAFTGLGAPYWDSSARGAILGINRGTKKEHIIRATLESIAYQTRDVLEVMEADASQKLKKLRVDGGAAKNDFLMQFQSDILGIPVERPVVLETTALGVALLTGLTIGFWKNKEELTHLWKRGASFTPQMDNEKREILYTGWKKAV</sequence>